<proteinExistence type="predicted"/>
<accession>A0AAJ4Z8Z3</accession>
<sequence>MLPISGGSTSSFQSTAVSSTASATTSAVPQGQQRRMATDVAAVSSSVSTVPSLPSSSSATEDVGQKKPLQHMSDGFQMQIISRLRTPRESLNLALTSKCVHLLARNPGLEEKIDQQIRQGVTNYKAFTELLGEIERTEASACSELLGRLILDIPRMRTRQIQQPLGMAATEQQLQAAEQSAFEQSLNAIHRLPGKHRATPLQSLAGVFTGRETRSVSLKDPATVFNRLLDEVRRLPDLDHRKVLLRSDMAPALLKLPENTRAEAYYRLLDAVNEILQSGENNHQSSDDAIAAGVPPDDWLRGDLIVAAYWLPESSRVEALTRALNTITKPGALRDDLRTKLADWGAGHGALH</sequence>
<protein>
    <submittedName>
        <fullName evidence="2">Uncharacterized protein</fullName>
    </submittedName>
</protein>
<feature type="region of interest" description="Disordered" evidence="1">
    <location>
        <begin position="1"/>
        <end position="71"/>
    </location>
</feature>
<organism evidence="2 3">
    <name type="scientific">Pandoraea pulmonicola</name>
    <dbReference type="NCBI Taxonomy" id="93221"/>
    <lineage>
        <taxon>Bacteria</taxon>
        <taxon>Pseudomonadati</taxon>
        <taxon>Pseudomonadota</taxon>
        <taxon>Betaproteobacteria</taxon>
        <taxon>Burkholderiales</taxon>
        <taxon>Burkholderiaceae</taxon>
        <taxon>Pandoraea</taxon>
    </lineage>
</organism>
<feature type="compositionally biased region" description="Low complexity" evidence="1">
    <location>
        <begin position="8"/>
        <end position="27"/>
    </location>
</feature>
<dbReference type="EMBL" id="UGSJ01000001">
    <property type="protein sequence ID" value="SUA88974.1"/>
    <property type="molecule type" value="Genomic_DNA"/>
</dbReference>
<evidence type="ECO:0000313" key="3">
    <source>
        <dbReference type="Proteomes" id="UP000254589"/>
    </source>
</evidence>
<comment type="caution">
    <text evidence="2">The sequence shown here is derived from an EMBL/GenBank/DDBJ whole genome shotgun (WGS) entry which is preliminary data.</text>
</comment>
<dbReference type="Proteomes" id="UP000254589">
    <property type="component" value="Unassembled WGS sequence"/>
</dbReference>
<feature type="compositionally biased region" description="Low complexity" evidence="1">
    <location>
        <begin position="38"/>
        <end position="60"/>
    </location>
</feature>
<gene>
    <name evidence="2" type="ORF">NCTC13159_00430</name>
</gene>
<name>A0AAJ4Z8Z3_PANPU</name>
<reference evidence="2 3" key="1">
    <citation type="submission" date="2018-06" db="EMBL/GenBank/DDBJ databases">
        <authorList>
            <consortium name="Pathogen Informatics"/>
            <person name="Doyle S."/>
        </authorList>
    </citation>
    <scope>NUCLEOTIDE SEQUENCE [LARGE SCALE GENOMIC DNA]</scope>
    <source>
        <strain evidence="2 3">NCTC13159</strain>
    </source>
</reference>
<evidence type="ECO:0000313" key="2">
    <source>
        <dbReference type="EMBL" id="SUA88974.1"/>
    </source>
</evidence>
<dbReference type="AlphaFoldDB" id="A0AAJ4Z8Z3"/>
<evidence type="ECO:0000256" key="1">
    <source>
        <dbReference type="SAM" id="MobiDB-lite"/>
    </source>
</evidence>